<dbReference type="STRING" id="192814.GCA_900166575_01109"/>
<keyword evidence="2" id="KW-1185">Reference proteome</keyword>
<reference evidence="1 2" key="1">
    <citation type="journal article" date="2003" name="Int. J. Syst. Evol. Microbiol.">
        <title>Halobacillus salinus sp. nov., isolated from a salt lake on the coast of the East Sea in Korea.</title>
        <authorList>
            <person name="Yoon J.H."/>
            <person name="Kang K.H."/>
            <person name="Park Y.H."/>
        </authorList>
    </citation>
    <scope>NUCLEOTIDE SEQUENCE [LARGE SCALE GENOMIC DNA]</scope>
    <source>
        <strain evidence="1 2">HSL-3</strain>
    </source>
</reference>
<accession>A0A4Z0H181</accession>
<dbReference type="RefSeq" id="WP_135326746.1">
    <property type="nucleotide sequence ID" value="NZ_SRJC01000001.1"/>
</dbReference>
<gene>
    <name evidence="1" type="ORF">E4663_03920</name>
</gene>
<dbReference type="Proteomes" id="UP000297982">
    <property type="component" value="Unassembled WGS sequence"/>
</dbReference>
<dbReference type="SUPFAM" id="SSF53067">
    <property type="entry name" value="Actin-like ATPase domain"/>
    <property type="match status" value="1"/>
</dbReference>
<dbReference type="InterPro" id="IPR005883">
    <property type="entry name" value="PilM"/>
</dbReference>
<name>A0A4Z0H181_9BACI</name>
<dbReference type="InterPro" id="IPR043129">
    <property type="entry name" value="ATPase_NBD"/>
</dbReference>
<comment type="caution">
    <text evidence="1">The sequence shown here is derived from an EMBL/GenBank/DDBJ whole genome shotgun (WGS) entry which is preliminary data.</text>
</comment>
<evidence type="ECO:0000313" key="2">
    <source>
        <dbReference type="Proteomes" id="UP000297982"/>
    </source>
</evidence>
<dbReference type="PANTHER" id="PTHR32432:SF3">
    <property type="entry name" value="ETHANOLAMINE UTILIZATION PROTEIN EUTJ"/>
    <property type="match status" value="1"/>
</dbReference>
<organism evidence="1 2">
    <name type="scientific">Halobacillus salinus</name>
    <dbReference type="NCBI Taxonomy" id="192814"/>
    <lineage>
        <taxon>Bacteria</taxon>
        <taxon>Bacillati</taxon>
        <taxon>Bacillota</taxon>
        <taxon>Bacilli</taxon>
        <taxon>Bacillales</taxon>
        <taxon>Bacillaceae</taxon>
        <taxon>Halobacillus</taxon>
    </lineage>
</organism>
<dbReference type="Gene3D" id="3.30.1490.300">
    <property type="match status" value="1"/>
</dbReference>
<dbReference type="PANTHER" id="PTHR32432">
    <property type="entry name" value="CELL DIVISION PROTEIN FTSA-RELATED"/>
    <property type="match status" value="1"/>
</dbReference>
<evidence type="ECO:0000313" key="1">
    <source>
        <dbReference type="EMBL" id="TGB04163.1"/>
    </source>
</evidence>
<dbReference type="InterPro" id="IPR050696">
    <property type="entry name" value="FtsA/MreB"/>
</dbReference>
<evidence type="ECO:0008006" key="3">
    <source>
        <dbReference type="Google" id="ProtNLM"/>
    </source>
</evidence>
<sequence length="321" mass="36824">MFGWKKDKRVHIVIKDHTIRYVVAAAHNPSRIEAYGEEFLQGDILQDGVIQNLRRFEMVLEDIVAKHQLKNAPLYFCVPDSSVILRHLSVPSEVEDEAIKGYLYQQLGESLHLPFDQPVFDFVKMSDDKREKEIFLVAYPQDKIEQMEESLTVANLKPKAADLSSLSVYRVYEQLSFTTEGEHLLIVEWNIDGISVTAFHEGVPQFSRQMKTTLDKKEWKMFTSDGEGHLHWTGDIQDLEGFVTDQIGEISRILDFYQFSVMKGNAAITRIVLAGDWAYGRTLHDQLAERVRVPVDTISLELLDLSLPDRYTDAVGLIYKT</sequence>
<dbReference type="AlphaFoldDB" id="A0A4Z0H181"/>
<proteinExistence type="predicted"/>
<protein>
    <recommendedName>
        <fullName evidence="3">Pilus assembly protein PilM</fullName>
    </recommendedName>
</protein>
<dbReference type="Gene3D" id="3.30.420.40">
    <property type="match status" value="2"/>
</dbReference>
<dbReference type="Pfam" id="PF11104">
    <property type="entry name" value="PilM_2"/>
    <property type="match status" value="1"/>
</dbReference>
<dbReference type="EMBL" id="SRJC01000001">
    <property type="protein sequence ID" value="TGB04163.1"/>
    <property type="molecule type" value="Genomic_DNA"/>
</dbReference>